<dbReference type="RefSeq" id="XP_040596703.1">
    <property type="nucleotide sequence ID" value="XM_040740769.1"/>
</dbReference>
<organism evidence="1 2">
    <name type="scientific">Mesocricetus auratus</name>
    <name type="common">Golden hamster</name>
    <dbReference type="NCBI Taxonomy" id="10036"/>
    <lineage>
        <taxon>Eukaryota</taxon>
        <taxon>Metazoa</taxon>
        <taxon>Chordata</taxon>
        <taxon>Craniata</taxon>
        <taxon>Vertebrata</taxon>
        <taxon>Euteleostomi</taxon>
        <taxon>Mammalia</taxon>
        <taxon>Eutheria</taxon>
        <taxon>Euarchontoglires</taxon>
        <taxon>Glires</taxon>
        <taxon>Rodentia</taxon>
        <taxon>Myomorpha</taxon>
        <taxon>Muroidea</taxon>
        <taxon>Cricetidae</taxon>
        <taxon>Cricetinae</taxon>
        <taxon>Mesocricetus</taxon>
    </lineage>
</organism>
<evidence type="ECO:0000313" key="2">
    <source>
        <dbReference type="RefSeq" id="XP_040596703.1"/>
    </source>
</evidence>
<protein>
    <submittedName>
        <fullName evidence="2">Coiled-coil-helix-coiled-coil-helix domain-containing protein 2-like</fullName>
    </submittedName>
</protein>
<evidence type="ECO:0000313" key="1">
    <source>
        <dbReference type="Proteomes" id="UP000886700"/>
    </source>
</evidence>
<name>A0ABM2X1Q2_MESAU</name>
<sequence length="125" mass="12954">MPCGCPSRSPRVAHMFSRAPQMKASLGHAFAAQPPAAAMPFGIGLPTAAPRHPDLVAHMATTAAGVAVGSAVGHTLGHALTGNFSRGGNTEPEKSDITYQEPSCWTSSLVGHAILRSNRVFPEPD</sequence>
<gene>
    <name evidence="2" type="primary">LOC101835086</name>
</gene>
<keyword evidence="1" id="KW-1185">Reference proteome</keyword>
<dbReference type="GeneID" id="101835086"/>
<accession>A0ABM2X1Q2</accession>
<dbReference type="Proteomes" id="UP000886700">
    <property type="component" value="Unplaced"/>
</dbReference>
<proteinExistence type="predicted"/>
<reference evidence="2" key="1">
    <citation type="submission" date="2025-08" db="UniProtKB">
        <authorList>
            <consortium name="RefSeq"/>
        </authorList>
    </citation>
    <scope>IDENTIFICATION</scope>
    <source>
        <tissue evidence="2">Liver</tissue>
    </source>
</reference>